<dbReference type="AlphaFoldDB" id="A0A2S6FIK5"/>
<dbReference type="EMBL" id="NIRS01000005">
    <property type="protein sequence ID" value="PPK37210.1"/>
    <property type="molecule type" value="Genomic_DNA"/>
</dbReference>
<comment type="caution">
    <text evidence="1">The sequence shown here is derived from an EMBL/GenBank/DDBJ whole genome shotgun (WGS) entry which is preliminary data.</text>
</comment>
<keyword evidence="2" id="KW-1185">Reference proteome</keyword>
<protein>
    <submittedName>
        <fullName evidence="1">Uncharacterized protein</fullName>
    </submittedName>
</protein>
<organism evidence="1 2">
    <name type="scientific">Pseudomonas laurylsulfatiphila</name>
    <dbReference type="NCBI Taxonomy" id="2011015"/>
    <lineage>
        <taxon>Bacteria</taxon>
        <taxon>Pseudomonadati</taxon>
        <taxon>Pseudomonadota</taxon>
        <taxon>Gammaproteobacteria</taxon>
        <taxon>Pseudomonadales</taxon>
        <taxon>Pseudomonadaceae</taxon>
        <taxon>Pseudomonas</taxon>
    </lineage>
</organism>
<gene>
    <name evidence="1" type="ORF">CD175_20430</name>
</gene>
<reference evidence="2" key="1">
    <citation type="submission" date="2017-06" db="EMBL/GenBank/DDBJ databases">
        <authorList>
            <person name="Furmanczyk E.M."/>
        </authorList>
    </citation>
    <scope>NUCLEOTIDE SEQUENCE [LARGE SCALE GENOMIC DNA]</scope>
    <source>
        <strain evidence="2">AP3_16</strain>
    </source>
</reference>
<name>A0A2S6FIK5_9PSED</name>
<evidence type="ECO:0000313" key="1">
    <source>
        <dbReference type="EMBL" id="PPK37210.1"/>
    </source>
</evidence>
<evidence type="ECO:0000313" key="2">
    <source>
        <dbReference type="Proteomes" id="UP000238541"/>
    </source>
</evidence>
<sequence>MGEFDGEQRDTQSEKPPNVRCEGNVQEVCWVQDQKIAACGSSYRNVFLQVLLLGDHCRHFRFAEMVAAFFLTMASRKMIVFESVSACQWFSVIEFRFLRRPQVLLVNFTVRRIPFSPSTGSGLF</sequence>
<dbReference type="Proteomes" id="UP000238541">
    <property type="component" value="Unassembled WGS sequence"/>
</dbReference>
<accession>A0A2S6FIK5</accession>
<proteinExistence type="predicted"/>